<keyword evidence="8 10" id="KW-0472">Membrane</keyword>
<gene>
    <name evidence="10" type="primary">mscL</name>
    <name evidence="11" type="ORF">SAMN04488542_12924</name>
</gene>
<keyword evidence="4 10" id="KW-1003">Cell membrane</keyword>
<comment type="subunit">
    <text evidence="10">Homopentamer.</text>
</comment>
<dbReference type="AlphaFoldDB" id="A0A1G7S972"/>
<dbReference type="EMBL" id="FNBG01000029">
    <property type="protein sequence ID" value="SDG19595.1"/>
    <property type="molecule type" value="Genomic_DNA"/>
</dbReference>
<dbReference type="HAMAP" id="MF_00115">
    <property type="entry name" value="MscL"/>
    <property type="match status" value="1"/>
</dbReference>
<dbReference type="OrthoDB" id="9810350at2"/>
<evidence type="ECO:0000256" key="2">
    <source>
        <dbReference type="ARBA" id="ARBA00007254"/>
    </source>
</evidence>
<dbReference type="PROSITE" id="PS01327">
    <property type="entry name" value="MSCL"/>
    <property type="match status" value="1"/>
</dbReference>
<name>A0A1G7S972_9BACL</name>
<keyword evidence="9 10" id="KW-0407">Ion channel</keyword>
<keyword evidence="6 10" id="KW-1133">Transmembrane helix</keyword>
<evidence type="ECO:0000313" key="12">
    <source>
        <dbReference type="Proteomes" id="UP000198972"/>
    </source>
</evidence>
<evidence type="ECO:0000313" key="11">
    <source>
        <dbReference type="EMBL" id="SDG19595.1"/>
    </source>
</evidence>
<dbReference type="PRINTS" id="PR01264">
    <property type="entry name" value="MECHCHANNEL"/>
</dbReference>
<evidence type="ECO:0000256" key="6">
    <source>
        <dbReference type="ARBA" id="ARBA00022989"/>
    </source>
</evidence>
<evidence type="ECO:0000256" key="5">
    <source>
        <dbReference type="ARBA" id="ARBA00022692"/>
    </source>
</evidence>
<dbReference type="InterPro" id="IPR036019">
    <property type="entry name" value="MscL_channel"/>
</dbReference>
<keyword evidence="3 10" id="KW-0813">Transport</keyword>
<comment type="subcellular location">
    <subcellularLocation>
        <location evidence="1 10">Cell membrane</location>
        <topology evidence="1 10">Multi-pass membrane protein</topology>
    </subcellularLocation>
</comment>
<dbReference type="InterPro" id="IPR001185">
    <property type="entry name" value="MS_channel"/>
</dbReference>
<evidence type="ECO:0000256" key="7">
    <source>
        <dbReference type="ARBA" id="ARBA00023065"/>
    </source>
</evidence>
<dbReference type="PANTHER" id="PTHR30266:SF2">
    <property type="entry name" value="LARGE-CONDUCTANCE MECHANOSENSITIVE CHANNEL"/>
    <property type="match status" value="1"/>
</dbReference>
<dbReference type="GO" id="GO:0005886">
    <property type="term" value="C:plasma membrane"/>
    <property type="evidence" value="ECO:0007669"/>
    <property type="project" value="UniProtKB-SubCell"/>
</dbReference>
<evidence type="ECO:0000256" key="9">
    <source>
        <dbReference type="ARBA" id="ARBA00023303"/>
    </source>
</evidence>
<dbReference type="RefSeq" id="WP_091234875.1">
    <property type="nucleotide sequence ID" value="NZ_FNBG01000029.1"/>
</dbReference>
<dbReference type="NCBIfam" id="NF001843">
    <property type="entry name" value="PRK00567.1-4"/>
    <property type="match status" value="1"/>
</dbReference>
<dbReference type="Gene3D" id="1.10.1200.120">
    <property type="entry name" value="Large-conductance mechanosensitive channel, MscL, domain 1"/>
    <property type="match status" value="1"/>
</dbReference>
<dbReference type="NCBIfam" id="TIGR00220">
    <property type="entry name" value="mscL"/>
    <property type="match status" value="1"/>
</dbReference>
<dbReference type="Pfam" id="PF01741">
    <property type="entry name" value="MscL"/>
    <property type="match status" value="1"/>
</dbReference>
<dbReference type="Proteomes" id="UP000198972">
    <property type="component" value="Unassembled WGS sequence"/>
</dbReference>
<dbReference type="InterPro" id="IPR037673">
    <property type="entry name" value="MSC/AndL"/>
</dbReference>
<dbReference type="InterPro" id="IPR019823">
    <property type="entry name" value="Mechanosensitive_channel_CS"/>
</dbReference>
<dbReference type="SUPFAM" id="SSF81330">
    <property type="entry name" value="Gated mechanosensitive channel"/>
    <property type="match status" value="1"/>
</dbReference>
<proteinExistence type="inferred from homology"/>
<comment type="similarity">
    <text evidence="2 10">Belongs to the MscL family.</text>
</comment>
<evidence type="ECO:0000256" key="10">
    <source>
        <dbReference type="HAMAP-Rule" id="MF_00115"/>
    </source>
</evidence>
<keyword evidence="7 10" id="KW-0406">Ion transport</keyword>
<keyword evidence="5 10" id="KW-0812">Transmembrane</keyword>
<dbReference type="GO" id="GO:0008381">
    <property type="term" value="F:mechanosensitive monoatomic ion channel activity"/>
    <property type="evidence" value="ECO:0007669"/>
    <property type="project" value="UniProtKB-UniRule"/>
</dbReference>
<dbReference type="PANTHER" id="PTHR30266">
    <property type="entry name" value="MECHANOSENSITIVE CHANNEL MSCL"/>
    <property type="match status" value="1"/>
</dbReference>
<evidence type="ECO:0000256" key="4">
    <source>
        <dbReference type="ARBA" id="ARBA00022475"/>
    </source>
</evidence>
<evidence type="ECO:0000256" key="1">
    <source>
        <dbReference type="ARBA" id="ARBA00004651"/>
    </source>
</evidence>
<reference evidence="11 12" key="1">
    <citation type="submission" date="2016-10" db="EMBL/GenBank/DDBJ databases">
        <authorList>
            <person name="de Groot N.N."/>
        </authorList>
    </citation>
    <scope>NUCLEOTIDE SEQUENCE [LARGE SCALE GENOMIC DNA]</scope>
    <source>
        <strain evidence="11 12">DSM 28129</strain>
    </source>
</reference>
<dbReference type="NCBIfam" id="NF010557">
    <property type="entry name" value="PRK13952.1"/>
    <property type="match status" value="1"/>
</dbReference>
<comment type="function">
    <text evidence="10">Channel that opens in response to stretch forces in the membrane lipid bilayer. May participate in the regulation of osmotic pressure changes within the cell.</text>
</comment>
<dbReference type="STRING" id="670482.SAMN04488542_12924"/>
<feature type="transmembrane region" description="Helical" evidence="10">
    <location>
        <begin position="12"/>
        <end position="33"/>
    </location>
</feature>
<evidence type="ECO:0000256" key="3">
    <source>
        <dbReference type="ARBA" id="ARBA00022448"/>
    </source>
</evidence>
<evidence type="ECO:0000256" key="8">
    <source>
        <dbReference type="ARBA" id="ARBA00023136"/>
    </source>
</evidence>
<accession>A0A1G7S972</accession>
<feature type="transmembrane region" description="Helical" evidence="10">
    <location>
        <begin position="96"/>
        <end position="116"/>
    </location>
</feature>
<sequence length="163" mass="17618">MGFIKEFKEFAVRGNVIDLAVGVIIGGAFGKIVTSVVNDILMPPIGKLLGGANFSDLFINLDPDKTLPSGGEIHSLKQANEAGAAVVAYGQFINTLLDFLIVAFCVFLLVKGINFLRRSQEKEQAKPEKTTKECPFCLSEVPIKAVRCSHCTSHLEEHAGTPQ</sequence>
<keyword evidence="12" id="KW-1185">Reference proteome</keyword>
<protein>
    <recommendedName>
        <fullName evidence="10">Large-conductance mechanosensitive channel</fullName>
    </recommendedName>
</protein>
<organism evidence="11 12">
    <name type="scientific">Fontibacillus panacisegetis</name>
    <dbReference type="NCBI Taxonomy" id="670482"/>
    <lineage>
        <taxon>Bacteria</taxon>
        <taxon>Bacillati</taxon>
        <taxon>Bacillota</taxon>
        <taxon>Bacilli</taxon>
        <taxon>Bacillales</taxon>
        <taxon>Paenibacillaceae</taxon>
        <taxon>Fontibacillus</taxon>
    </lineage>
</organism>